<keyword evidence="1" id="KW-1185">Reference proteome</keyword>
<sequence length="42" mass="4664">MRSTLQSEVATLPPHNHSLVSVVVPRMKTFLSTHKLHAPLVC</sequence>
<protein>
    <submittedName>
        <fullName evidence="2">Uncharacterized protein</fullName>
    </submittedName>
</protein>
<evidence type="ECO:0000313" key="1">
    <source>
        <dbReference type="Proteomes" id="UP000036681"/>
    </source>
</evidence>
<dbReference type="Proteomes" id="UP000036681">
    <property type="component" value="Unplaced"/>
</dbReference>
<name>A0A0M3HHN1_ASCLU</name>
<evidence type="ECO:0000313" key="2">
    <source>
        <dbReference type="WBParaSite" id="ALUE_0000102601-mRNA-1"/>
    </source>
</evidence>
<accession>A0A0M3HHN1</accession>
<organism evidence="1 2">
    <name type="scientific">Ascaris lumbricoides</name>
    <name type="common">Giant roundworm</name>
    <dbReference type="NCBI Taxonomy" id="6252"/>
    <lineage>
        <taxon>Eukaryota</taxon>
        <taxon>Metazoa</taxon>
        <taxon>Ecdysozoa</taxon>
        <taxon>Nematoda</taxon>
        <taxon>Chromadorea</taxon>
        <taxon>Rhabditida</taxon>
        <taxon>Spirurina</taxon>
        <taxon>Ascaridomorpha</taxon>
        <taxon>Ascaridoidea</taxon>
        <taxon>Ascarididae</taxon>
        <taxon>Ascaris</taxon>
    </lineage>
</organism>
<dbReference type="AlphaFoldDB" id="A0A0M3HHN1"/>
<dbReference type="WBParaSite" id="ALUE_0000102601-mRNA-1">
    <property type="protein sequence ID" value="ALUE_0000102601-mRNA-1"/>
    <property type="gene ID" value="ALUE_0000102601"/>
</dbReference>
<proteinExistence type="predicted"/>
<reference evidence="2" key="1">
    <citation type="submission" date="2017-02" db="UniProtKB">
        <authorList>
            <consortium name="WormBaseParasite"/>
        </authorList>
    </citation>
    <scope>IDENTIFICATION</scope>
</reference>